<name>A0A1M5Z345_9CLOT</name>
<dbReference type="InterPro" id="IPR025051">
    <property type="entry name" value="DUF3990"/>
</dbReference>
<dbReference type="RefSeq" id="WP_073019954.1">
    <property type="nucleotide sequence ID" value="NZ_FQXU01000007.1"/>
</dbReference>
<proteinExistence type="predicted"/>
<accession>A0A1M5Z345</accession>
<dbReference type="Pfam" id="PF13151">
    <property type="entry name" value="DUF3990"/>
    <property type="match status" value="1"/>
</dbReference>
<reference evidence="1 2" key="1">
    <citation type="submission" date="2016-11" db="EMBL/GenBank/DDBJ databases">
        <authorList>
            <person name="Jaros S."/>
            <person name="Januszkiewicz K."/>
            <person name="Wedrychowicz H."/>
        </authorList>
    </citation>
    <scope>NUCLEOTIDE SEQUENCE [LARGE SCALE GENOMIC DNA]</scope>
    <source>
        <strain evidence="1 2">DSM 6191</strain>
    </source>
</reference>
<dbReference type="Proteomes" id="UP000184241">
    <property type="component" value="Unassembled WGS sequence"/>
</dbReference>
<organism evidence="1 2">
    <name type="scientific">Clostridium intestinale DSM 6191</name>
    <dbReference type="NCBI Taxonomy" id="1121320"/>
    <lineage>
        <taxon>Bacteria</taxon>
        <taxon>Bacillati</taxon>
        <taxon>Bacillota</taxon>
        <taxon>Clostridia</taxon>
        <taxon>Eubacteriales</taxon>
        <taxon>Clostridiaceae</taxon>
        <taxon>Clostridium</taxon>
    </lineage>
</organism>
<evidence type="ECO:0000313" key="1">
    <source>
        <dbReference type="EMBL" id="SHI18548.1"/>
    </source>
</evidence>
<evidence type="ECO:0000313" key="2">
    <source>
        <dbReference type="Proteomes" id="UP000184241"/>
    </source>
</evidence>
<gene>
    <name evidence="1" type="ORF">SAMN02745941_02513</name>
</gene>
<dbReference type="AlphaFoldDB" id="A0A1M5Z345"/>
<protein>
    <recommendedName>
        <fullName evidence="3">DUF3990 domain-containing protein</fullName>
    </recommendedName>
</protein>
<evidence type="ECO:0008006" key="3">
    <source>
        <dbReference type="Google" id="ProtNLM"/>
    </source>
</evidence>
<sequence length="222" mass="26011">MYLYHGSDIAVTTVDYKKSRTSADFGTGFYTTNIKEQAIIWAKRIAISHMGKEYNPEIKAVVTTFNLDNKIFKDTKIRYRRFRGASETWLRFARNNLVGDKNTKGDHNKDFRYDLVSGYMATAELISILNNYDKGEIDKETFRMYLKSTLKNNQYSFHSKRSTKYLKSPIYEYFDITQEDFNKARNTGNIIELKFFIYNENNGVSLKSIVLNLEDILNNKIQ</sequence>
<dbReference type="EMBL" id="FQXU01000007">
    <property type="protein sequence ID" value="SHI18548.1"/>
    <property type="molecule type" value="Genomic_DNA"/>
</dbReference>